<dbReference type="OrthoDB" id="9805698at2"/>
<feature type="binding site" evidence="11">
    <location>
        <position position="138"/>
    </location>
    <ligand>
        <name>CTP</name>
        <dbReference type="ChEBI" id="CHEBI:37563"/>
    </ligand>
</feature>
<evidence type="ECO:0000313" key="14">
    <source>
        <dbReference type="Proteomes" id="UP000031627"/>
    </source>
</evidence>
<dbReference type="Gene3D" id="3.30.460.10">
    <property type="entry name" value="Beta Polymerase, domain 2"/>
    <property type="match status" value="1"/>
</dbReference>
<dbReference type="Pfam" id="PF12627">
    <property type="entry name" value="PolyA_pol_RNAbd"/>
    <property type="match status" value="1"/>
</dbReference>
<feature type="binding site" evidence="11">
    <location>
        <position position="23"/>
    </location>
    <ligand>
        <name>Mg(2+)</name>
        <dbReference type="ChEBI" id="CHEBI:18420"/>
    </ligand>
</feature>
<evidence type="ECO:0000256" key="1">
    <source>
        <dbReference type="ARBA" id="ARBA00001946"/>
    </source>
</evidence>
<evidence type="ECO:0000256" key="11">
    <source>
        <dbReference type="HAMAP-Rule" id="MF_01262"/>
    </source>
</evidence>
<dbReference type="InterPro" id="IPR043519">
    <property type="entry name" value="NT_sf"/>
</dbReference>
<reference evidence="14" key="1">
    <citation type="submission" date="2013-11" db="EMBL/GenBank/DDBJ databases">
        <title>Symbiont-containing voluminous jelly as an extraordinary maternal gift for overwintering insect nymphs.</title>
        <authorList>
            <person name="Kaiwa N."/>
            <person name="Hosokawa T."/>
            <person name="Nikoh N."/>
            <person name="Meng X.Y."/>
            <person name="Tanahashi M."/>
            <person name="Moriyama M."/>
            <person name="Maeda T."/>
            <person name="Yamaguchi K."/>
            <person name="Shigenobu S."/>
            <person name="Ito M."/>
            <person name="Fukatsu T."/>
        </authorList>
    </citation>
    <scope>NUCLEOTIDE SEQUENCE [LARGE SCALE GENOMIC DNA]</scope>
    <source>
        <strain evidence="14">UwTKB</strain>
    </source>
</reference>
<keyword evidence="3 11" id="KW-0819">tRNA processing</keyword>
<feature type="domain" description="HD" evidence="12">
    <location>
        <begin position="227"/>
        <end position="328"/>
    </location>
</feature>
<comment type="miscellaneous">
    <text evidence="11">A single active site specifically recognizes both ATP and CTP and is responsible for their addition.</text>
</comment>
<dbReference type="GO" id="GO:0000049">
    <property type="term" value="F:tRNA binding"/>
    <property type="evidence" value="ECO:0007669"/>
    <property type="project" value="UniProtKB-UniRule"/>
</dbReference>
<dbReference type="NCBIfam" id="NF008137">
    <property type="entry name" value="PRK10885.1"/>
    <property type="match status" value="1"/>
</dbReference>
<dbReference type="GO" id="GO:0000287">
    <property type="term" value="F:magnesium ion binding"/>
    <property type="evidence" value="ECO:0007669"/>
    <property type="project" value="UniProtKB-UniRule"/>
</dbReference>
<dbReference type="GO" id="GO:0160016">
    <property type="term" value="F:CCACCA tRNA nucleotidyltransferase activity"/>
    <property type="evidence" value="ECO:0007669"/>
    <property type="project" value="RHEA"/>
</dbReference>
<feature type="binding site" evidence="11">
    <location>
        <position position="141"/>
    </location>
    <ligand>
        <name>CTP</name>
        <dbReference type="ChEBI" id="CHEBI:37563"/>
    </ligand>
</feature>
<evidence type="ECO:0000256" key="10">
    <source>
        <dbReference type="ARBA" id="ARBA00022884"/>
    </source>
</evidence>
<keyword evidence="14" id="KW-1185">Reference proteome</keyword>
<feature type="binding site" evidence="11">
    <location>
        <position position="141"/>
    </location>
    <ligand>
        <name>ATP</name>
        <dbReference type="ChEBI" id="CHEBI:30616"/>
    </ligand>
</feature>
<dbReference type="PANTHER" id="PTHR47545:SF1">
    <property type="entry name" value="MULTIFUNCTIONAL CCA PROTEIN"/>
    <property type="match status" value="1"/>
</dbReference>
<dbReference type="SUPFAM" id="SSF81301">
    <property type="entry name" value="Nucleotidyltransferase"/>
    <property type="match status" value="1"/>
</dbReference>
<feature type="binding site" evidence="11">
    <location>
        <position position="8"/>
    </location>
    <ligand>
        <name>ATP</name>
        <dbReference type="ChEBI" id="CHEBI:30616"/>
    </ligand>
</feature>
<dbReference type="KEGG" id="sbw:TGUWTKB_3160"/>
<dbReference type="PIRSF" id="PIRSF000813">
    <property type="entry name" value="CCA_bact"/>
    <property type="match status" value="1"/>
</dbReference>
<dbReference type="GO" id="GO:0016787">
    <property type="term" value="F:hydrolase activity"/>
    <property type="evidence" value="ECO:0007669"/>
    <property type="project" value="UniProtKB-KW"/>
</dbReference>
<keyword evidence="5 11" id="KW-0479">Metal-binding</keyword>
<dbReference type="HOGENOM" id="CLU_015961_1_1_6"/>
<evidence type="ECO:0000256" key="4">
    <source>
        <dbReference type="ARBA" id="ARBA00022695"/>
    </source>
</evidence>
<keyword evidence="8 11" id="KW-0067">ATP-binding</keyword>
<gene>
    <name evidence="11 13" type="primary">cca</name>
    <name evidence="13" type="ORF">TGUWTKB_3160</name>
</gene>
<dbReference type="EMBL" id="AP014521">
    <property type="protein sequence ID" value="BAP58556.1"/>
    <property type="molecule type" value="Genomic_DNA"/>
</dbReference>
<dbReference type="GO" id="GO:0042245">
    <property type="term" value="P:RNA repair"/>
    <property type="evidence" value="ECO:0007669"/>
    <property type="project" value="UniProtKB-KW"/>
</dbReference>
<dbReference type="PROSITE" id="PS51831">
    <property type="entry name" value="HD"/>
    <property type="match status" value="1"/>
</dbReference>
<comment type="catalytic activity">
    <reaction evidence="11">
        <text>a tRNA with a 3' CCA end + 2 CTP + ATP = a tRNA with a 3' CCACCA end + 3 diphosphate</text>
        <dbReference type="Rhea" id="RHEA:76235"/>
        <dbReference type="Rhea" id="RHEA-COMP:10468"/>
        <dbReference type="Rhea" id="RHEA-COMP:18655"/>
        <dbReference type="ChEBI" id="CHEBI:30616"/>
        <dbReference type="ChEBI" id="CHEBI:33019"/>
        <dbReference type="ChEBI" id="CHEBI:37563"/>
        <dbReference type="ChEBI" id="CHEBI:83071"/>
        <dbReference type="ChEBI" id="CHEBI:195187"/>
    </reaction>
</comment>
<evidence type="ECO:0000256" key="9">
    <source>
        <dbReference type="ARBA" id="ARBA00022842"/>
    </source>
</evidence>
<reference evidence="13 14" key="2">
    <citation type="journal article" date="2014" name="Curr. Biol.">
        <title>Symbiont-Supplemented Maternal Investment Underpinning Host's Ecological Adaptation.</title>
        <authorList>
            <person name="Kaiwa N."/>
            <person name="Hosokawa T."/>
            <person name="Nikoh N."/>
            <person name="Tanahashi M."/>
            <person name="Moriyama M."/>
            <person name="Meng X.Y."/>
            <person name="Maeda T."/>
            <person name="Yamaguchi K."/>
            <person name="Shigenobu S."/>
            <person name="Ito M."/>
            <person name="Fukatsu T."/>
        </authorList>
    </citation>
    <scope>NUCLEOTIDE SEQUENCE [LARGE SCALE GENOMIC DNA]</scope>
    <source>
        <strain evidence="13 14">UwTKB</strain>
    </source>
</reference>
<dbReference type="GO" id="GO:0004810">
    <property type="term" value="F:CCA tRNA nucleotidyltransferase activity"/>
    <property type="evidence" value="ECO:0007669"/>
    <property type="project" value="UniProtKB-UniRule"/>
</dbReference>
<dbReference type="PANTHER" id="PTHR47545">
    <property type="entry name" value="MULTIFUNCTIONAL CCA PROTEIN"/>
    <property type="match status" value="1"/>
</dbReference>
<keyword evidence="10 11" id="KW-0694">RNA-binding</keyword>
<proteinExistence type="inferred from homology"/>
<dbReference type="GO" id="GO:0005524">
    <property type="term" value="F:ATP binding"/>
    <property type="evidence" value="ECO:0007669"/>
    <property type="project" value="UniProtKB-UniRule"/>
</dbReference>
<comment type="function">
    <text evidence="11">Catalyzes the addition and repair of the essential 3'-terminal CCA sequence in tRNAs without using a nucleic acid template. Adds these three nucleotides in the order of C, C, and A to the tRNA nucleotide-73, using CTP and ATP as substrates and producing inorganic pyrophosphate. tRNA 3'-terminal CCA addition is required both for tRNA processing and repair. Also involved in tRNA surveillance by mediating tandem CCA addition to generate a CCACCA at the 3' terminus of unstable tRNAs. While stable tRNAs receive only 3'-terminal CCA, unstable tRNAs are marked with CCACCA and rapidly degraded.</text>
</comment>
<protein>
    <recommendedName>
        <fullName evidence="11">CCA-adding enzyme</fullName>
        <ecNumber evidence="11">2.7.7.72</ecNumber>
    </recommendedName>
    <alternativeName>
        <fullName evidence="11">CCA tRNA nucleotidyltransferase</fullName>
    </alternativeName>
    <alternativeName>
        <fullName evidence="11">tRNA CCA-pyrophosphorylase</fullName>
    </alternativeName>
    <alternativeName>
        <fullName evidence="11">tRNA adenylyl-/cytidylyl- transferase</fullName>
    </alternativeName>
    <alternativeName>
        <fullName evidence="11">tRNA nucleotidyltransferase</fullName>
    </alternativeName>
    <alternativeName>
        <fullName evidence="11">tRNA-NT</fullName>
    </alternativeName>
</protein>
<dbReference type="GO" id="GO:0001680">
    <property type="term" value="P:tRNA 3'-terminal CCA addition"/>
    <property type="evidence" value="ECO:0007669"/>
    <property type="project" value="UniProtKB-UniRule"/>
</dbReference>
<feature type="binding site" evidence="11">
    <location>
        <position position="21"/>
    </location>
    <ligand>
        <name>Mg(2+)</name>
        <dbReference type="ChEBI" id="CHEBI:18420"/>
    </ligand>
</feature>
<dbReference type="InterPro" id="IPR002646">
    <property type="entry name" value="PolA_pol_head_dom"/>
</dbReference>
<keyword evidence="2 11" id="KW-0808">Transferase</keyword>
<comment type="cofactor">
    <cofactor evidence="1 11">
        <name>Mg(2+)</name>
        <dbReference type="ChEBI" id="CHEBI:18420"/>
    </cofactor>
</comment>
<feature type="binding site" evidence="11">
    <location>
        <position position="91"/>
    </location>
    <ligand>
        <name>CTP</name>
        <dbReference type="ChEBI" id="CHEBI:37563"/>
    </ligand>
</feature>
<keyword evidence="13" id="KW-0378">Hydrolase</keyword>
<dbReference type="RefSeq" id="WP_041062890.1">
    <property type="nucleotide sequence ID" value="NZ_AP014521.1"/>
</dbReference>
<evidence type="ECO:0000256" key="3">
    <source>
        <dbReference type="ARBA" id="ARBA00022694"/>
    </source>
</evidence>
<evidence type="ECO:0000256" key="2">
    <source>
        <dbReference type="ARBA" id="ARBA00022679"/>
    </source>
</evidence>
<dbReference type="SUPFAM" id="SSF81891">
    <property type="entry name" value="Poly A polymerase C-terminal region-like"/>
    <property type="match status" value="1"/>
</dbReference>
<dbReference type="Proteomes" id="UP000031627">
    <property type="component" value="Chromosome"/>
</dbReference>
<dbReference type="InterPro" id="IPR012006">
    <property type="entry name" value="CCA_bact"/>
</dbReference>
<keyword evidence="9 11" id="KW-0460">Magnesium</keyword>
<feature type="binding site" evidence="11">
    <location>
        <position position="11"/>
    </location>
    <ligand>
        <name>ATP</name>
        <dbReference type="ChEBI" id="CHEBI:30616"/>
    </ligand>
</feature>
<evidence type="ECO:0000259" key="12">
    <source>
        <dbReference type="PROSITE" id="PS51831"/>
    </source>
</evidence>
<feature type="binding site" evidence="11">
    <location>
        <position position="138"/>
    </location>
    <ligand>
        <name>ATP</name>
        <dbReference type="ChEBI" id="CHEBI:30616"/>
    </ligand>
</feature>
<dbReference type="Pfam" id="PF01743">
    <property type="entry name" value="PolyA_pol"/>
    <property type="match status" value="1"/>
</dbReference>
<comment type="catalytic activity">
    <reaction evidence="11">
        <text>a tRNA precursor + 2 CTP + ATP = a tRNA with a 3' CCA end + 3 diphosphate</text>
        <dbReference type="Rhea" id="RHEA:14433"/>
        <dbReference type="Rhea" id="RHEA-COMP:10465"/>
        <dbReference type="Rhea" id="RHEA-COMP:10468"/>
        <dbReference type="ChEBI" id="CHEBI:30616"/>
        <dbReference type="ChEBI" id="CHEBI:33019"/>
        <dbReference type="ChEBI" id="CHEBI:37563"/>
        <dbReference type="ChEBI" id="CHEBI:74896"/>
        <dbReference type="ChEBI" id="CHEBI:83071"/>
        <dbReference type="EC" id="2.7.7.72"/>
    </reaction>
</comment>
<dbReference type="STRING" id="1410383.TGUWTKB_3160"/>
<evidence type="ECO:0000256" key="5">
    <source>
        <dbReference type="ARBA" id="ARBA00022723"/>
    </source>
</evidence>
<dbReference type="InterPro" id="IPR006674">
    <property type="entry name" value="HD_domain"/>
</dbReference>
<dbReference type="AlphaFoldDB" id="A0A090BWG3"/>
<dbReference type="HAMAP" id="MF_01262">
    <property type="entry name" value="CCA_bact_type2"/>
    <property type="match status" value="1"/>
</dbReference>
<evidence type="ECO:0000256" key="8">
    <source>
        <dbReference type="ARBA" id="ARBA00022840"/>
    </source>
</evidence>
<evidence type="ECO:0000256" key="6">
    <source>
        <dbReference type="ARBA" id="ARBA00022741"/>
    </source>
</evidence>
<name>A0A090BWG3_9ENTR</name>
<keyword evidence="7 11" id="KW-0692">RNA repair</keyword>
<dbReference type="CDD" id="cd05398">
    <property type="entry name" value="NT_ClassII-CCAase"/>
    <property type="match status" value="1"/>
</dbReference>
<feature type="binding site" evidence="11">
    <location>
        <position position="11"/>
    </location>
    <ligand>
        <name>CTP</name>
        <dbReference type="ChEBI" id="CHEBI:37563"/>
    </ligand>
</feature>
<dbReference type="InterPro" id="IPR050124">
    <property type="entry name" value="tRNA_CCA-adding_enzyme"/>
</dbReference>
<dbReference type="EC" id="2.7.7.72" evidence="11"/>
<accession>A0A090BWG3</accession>
<sequence>MKVFLVGGAVRDMLLKQPIKDKDWVVIGSTSEIMLSKGYQKVGSDFPVFLHPKTGEEYALARTEKKSGQGYNGFITFAHPEVTLKEDLQRRDLTINAIAYDDVNHKLIDPFNGQQDIKNRVLRHVSHAFIEDPLRVLRVARFAAHFFHLNFKISHETILLMYKITKNGELQYLKPERIWKETEKALKTLNPQVYFEVLRQCNALKVLFPEIDNLYNISLNQYTSKNLANHTLMTLKNVSNISNRIDIRFATLCHNFGEKKTIIFNKFKTFNNKTTNIFIVKKFCHRLHVPNELRDLALIVIKYYEMIHAIKRQSIYSIISFFNNIDAWRKPHRISALEIICSADAKGRTLYINNTEYKQGKYIKYLFEVAKSISNKDVIRDGFNGKEIKKELMRRRTIALIQKKEKQLMKFI</sequence>
<evidence type="ECO:0000256" key="7">
    <source>
        <dbReference type="ARBA" id="ARBA00022800"/>
    </source>
</evidence>
<keyword evidence="4 11" id="KW-0548">Nucleotidyltransferase</keyword>
<dbReference type="Gene3D" id="1.10.3090.10">
    <property type="entry name" value="cca-adding enzyme, domain 2"/>
    <property type="match status" value="1"/>
</dbReference>
<dbReference type="InterPro" id="IPR032828">
    <property type="entry name" value="PolyA_RNA-bd"/>
</dbReference>
<feature type="binding site" evidence="11">
    <location>
        <position position="8"/>
    </location>
    <ligand>
        <name>CTP</name>
        <dbReference type="ChEBI" id="CHEBI:37563"/>
    </ligand>
</feature>
<organism evidence="13 14">
    <name type="scientific">Candidatus Tachikawaea gelatinosa</name>
    <dbReference type="NCBI Taxonomy" id="1410383"/>
    <lineage>
        <taxon>Bacteria</taxon>
        <taxon>Pseudomonadati</taxon>
        <taxon>Pseudomonadota</taxon>
        <taxon>Gammaproteobacteria</taxon>
        <taxon>Enterobacterales</taxon>
        <taxon>Enterobacteriaceae</taxon>
        <taxon>Candidatus Tachikawaea</taxon>
    </lineage>
</organism>
<keyword evidence="6 11" id="KW-0547">Nucleotide-binding</keyword>
<comment type="similarity">
    <text evidence="11">Belongs to the tRNA nucleotidyltransferase/poly(A) polymerase family. Bacterial CCA-adding enzyme type 2 subfamily.</text>
</comment>
<feature type="binding site" evidence="11">
    <location>
        <position position="91"/>
    </location>
    <ligand>
        <name>ATP</name>
        <dbReference type="ChEBI" id="CHEBI:30616"/>
    </ligand>
</feature>
<evidence type="ECO:0000313" key="13">
    <source>
        <dbReference type="EMBL" id="BAP58556.1"/>
    </source>
</evidence>